<evidence type="ECO:0000256" key="1">
    <source>
        <dbReference type="SAM" id="Phobius"/>
    </source>
</evidence>
<protein>
    <submittedName>
        <fullName evidence="2">Uncharacterized protein</fullName>
    </submittedName>
</protein>
<evidence type="ECO:0000313" key="2">
    <source>
        <dbReference type="EMBL" id="KRX37243.1"/>
    </source>
</evidence>
<evidence type="ECO:0000313" key="3">
    <source>
        <dbReference type="Proteomes" id="UP000055048"/>
    </source>
</evidence>
<dbReference type="OrthoDB" id="10571602at2759"/>
<keyword evidence="1" id="KW-0812">Transmembrane</keyword>
<keyword evidence="1" id="KW-1133">Transmembrane helix</keyword>
<sequence length="269" mass="30314">MVDNLECVEQLRDCHGISLEKMSAIYNVNNETFDKSRQYQKGPIKYCKLKFHANFRNASMKTNDVMTRGVFAAVIASIKISHARIRFKEISSTTIVKLTALRRHLYNLHSYFVGVILIIIIISIIIIVVVIVIIHTCAQCCQAVLLGINNFASASSARLASGAKQGKSCTERSYSFERWLLILKSISLLAVEILSKQAFRSTNSQSLEEPYGVLFVRWKMNTLKLSSVISQTFVGHFSWFQADVVGKCRKFLKIMHVRLSKASGAILND</sequence>
<dbReference type="AlphaFoldDB" id="A0A0V0TE27"/>
<keyword evidence="1" id="KW-0472">Membrane</keyword>
<comment type="caution">
    <text evidence="2">The sequence shown here is derived from an EMBL/GenBank/DDBJ whole genome shotgun (WGS) entry which is preliminary data.</text>
</comment>
<accession>A0A0V0TE27</accession>
<feature type="transmembrane region" description="Helical" evidence="1">
    <location>
        <begin position="111"/>
        <end position="134"/>
    </location>
</feature>
<dbReference type="Proteomes" id="UP000055048">
    <property type="component" value="Unassembled WGS sequence"/>
</dbReference>
<name>A0A0V0TE27_9BILA</name>
<organism evidence="2 3">
    <name type="scientific">Trichinella murrelli</name>
    <dbReference type="NCBI Taxonomy" id="144512"/>
    <lineage>
        <taxon>Eukaryota</taxon>
        <taxon>Metazoa</taxon>
        <taxon>Ecdysozoa</taxon>
        <taxon>Nematoda</taxon>
        <taxon>Enoplea</taxon>
        <taxon>Dorylaimia</taxon>
        <taxon>Trichinellida</taxon>
        <taxon>Trichinellidae</taxon>
        <taxon>Trichinella</taxon>
    </lineage>
</organism>
<proteinExistence type="predicted"/>
<reference evidence="2 3" key="1">
    <citation type="submission" date="2015-01" db="EMBL/GenBank/DDBJ databases">
        <title>Evolution of Trichinella species and genotypes.</title>
        <authorList>
            <person name="Korhonen P.K."/>
            <person name="Edoardo P."/>
            <person name="Giuseppe L.R."/>
            <person name="Gasser R.B."/>
        </authorList>
    </citation>
    <scope>NUCLEOTIDE SEQUENCE [LARGE SCALE GENOMIC DNA]</scope>
    <source>
        <strain evidence="2">ISS417</strain>
    </source>
</reference>
<gene>
    <name evidence="2" type="ORF">T05_7335</name>
</gene>
<dbReference type="EMBL" id="JYDJ01000319">
    <property type="protein sequence ID" value="KRX37243.1"/>
    <property type="molecule type" value="Genomic_DNA"/>
</dbReference>
<keyword evidence="3" id="KW-1185">Reference proteome</keyword>